<feature type="non-terminal residue" evidence="11">
    <location>
        <position position="1"/>
    </location>
</feature>
<evidence type="ECO:0000256" key="1">
    <source>
        <dbReference type="ARBA" id="ARBA00002718"/>
    </source>
</evidence>
<keyword evidence="12" id="KW-1185">Reference proteome</keyword>
<dbReference type="GO" id="GO:0006955">
    <property type="term" value="P:immune response"/>
    <property type="evidence" value="ECO:0007669"/>
    <property type="project" value="UniProtKB-ARBA"/>
</dbReference>
<evidence type="ECO:0000256" key="4">
    <source>
        <dbReference type="ARBA" id="ARBA00022514"/>
    </source>
</evidence>
<keyword evidence="6 10" id="KW-0732">Signal</keyword>
<dbReference type="PROSITE" id="PS00252">
    <property type="entry name" value="INTERFERON_A_B_D"/>
    <property type="match status" value="1"/>
</dbReference>
<comment type="subcellular location">
    <subcellularLocation>
        <location evidence="2">Secreted</location>
    </subcellularLocation>
</comment>
<organism evidence="11 12">
    <name type="scientific">Smutsornis africanus</name>
    <name type="common">Double-banded courser</name>
    <name type="synonym">Rhinoptilus africanus</name>
    <dbReference type="NCBI Taxonomy" id="240209"/>
    <lineage>
        <taxon>Eukaryota</taxon>
        <taxon>Metazoa</taxon>
        <taxon>Chordata</taxon>
        <taxon>Craniata</taxon>
        <taxon>Vertebrata</taxon>
        <taxon>Euteleostomi</taxon>
        <taxon>Archelosauria</taxon>
        <taxon>Archosauria</taxon>
        <taxon>Dinosauria</taxon>
        <taxon>Saurischia</taxon>
        <taxon>Theropoda</taxon>
        <taxon>Coelurosauria</taxon>
        <taxon>Aves</taxon>
        <taxon>Neognathae</taxon>
        <taxon>Neoaves</taxon>
        <taxon>Charadriiformes</taxon>
        <taxon>Glareolidae</taxon>
        <taxon>Rhinoptilus</taxon>
    </lineage>
</organism>
<keyword evidence="5" id="KW-0964">Secreted</keyword>
<dbReference type="SUPFAM" id="SSF47266">
    <property type="entry name" value="4-helical cytokines"/>
    <property type="match status" value="1"/>
</dbReference>
<evidence type="ECO:0000256" key="8">
    <source>
        <dbReference type="ARBA" id="ARBA00023157"/>
    </source>
</evidence>
<dbReference type="Pfam" id="PF00143">
    <property type="entry name" value="Interferon"/>
    <property type="match status" value="1"/>
</dbReference>
<comment type="caution">
    <text evidence="11">The sequence shown here is derived from an EMBL/GenBank/DDBJ whole genome shotgun (WGS) entry which is preliminary data.</text>
</comment>
<dbReference type="SMART" id="SM00076">
    <property type="entry name" value="IFabd"/>
    <property type="match status" value="1"/>
</dbReference>
<keyword evidence="7 9" id="KW-0051">Antiviral defense</keyword>
<dbReference type="GO" id="GO:0005615">
    <property type="term" value="C:extracellular space"/>
    <property type="evidence" value="ECO:0007669"/>
    <property type="project" value="UniProtKB-KW"/>
</dbReference>
<proteinExistence type="inferred from homology"/>
<comment type="function">
    <text evidence="1">Has antiviral activities.</text>
</comment>
<dbReference type="InterPro" id="IPR000471">
    <property type="entry name" value="Interferon_alpha/beta/delta"/>
</dbReference>
<dbReference type="PANTHER" id="PTHR11691">
    <property type="entry name" value="TYPE I INTERFERON"/>
    <property type="match status" value="1"/>
</dbReference>
<accession>A0A7L1J959</accession>
<gene>
    <name evidence="11" type="primary">Ifn_0</name>
    <name evidence="11" type="ORF">RHIAFR_R06230</name>
</gene>
<evidence type="ECO:0000313" key="11">
    <source>
        <dbReference type="EMBL" id="NXN46941.1"/>
    </source>
</evidence>
<evidence type="ECO:0000256" key="9">
    <source>
        <dbReference type="RuleBase" id="RU000436"/>
    </source>
</evidence>
<sequence length="188" mass="21361">MPAPATPHTRLPHAAPTLLLLLTALATTLACRHLPPCHTAFPWDSLSILRDMAPSPTQPCQHQQPPFPFPDTLLHNTHPQQAAATARHILHHLLATLSAHSTPQHWDQQARQRLLNNLHHHSQQLQQCLTPNATLAQGQGPRNPTRTINKYFSRIHTFLHTHNHSACAWHHVRLQLRTSFQRLHNLTR</sequence>
<evidence type="ECO:0000313" key="12">
    <source>
        <dbReference type="Proteomes" id="UP000525158"/>
    </source>
</evidence>
<dbReference type="GO" id="GO:0005125">
    <property type="term" value="F:cytokine activity"/>
    <property type="evidence" value="ECO:0007669"/>
    <property type="project" value="UniProtKB-KW"/>
</dbReference>
<comment type="similarity">
    <text evidence="3 9">Belongs to the alpha/beta interferon family.</text>
</comment>
<evidence type="ECO:0000256" key="7">
    <source>
        <dbReference type="ARBA" id="ARBA00023118"/>
    </source>
</evidence>
<evidence type="ECO:0000256" key="10">
    <source>
        <dbReference type="SAM" id="SignalP"/>
    </source>
</evidence>
<evidence type="ECO:0000256" key="2">
    <source>
        <dbReference type="ARBA" id="ARBA00004613"/>
    </source>
</evidence>
<dbReference type="PANTHER" id="PTHR11691:SF73">
    <property type="entry name" value="INTERFERON BETA"/>
    <property type="match status" value="1"/>
</dbReference>
<keyword evidence="8" id="KW-1015">Disulfide bond</keyword>
<feature type="chain" id="PRO_5029632860" evidence="10">
    <location>
        <begin position="31"/>
        <end position="188"/>
    </location>
</feature>
<name>A0A7L1J959_SMUAF</name>
<feature type="signal peptide" evidence="10">
    <location>
        <begin position="1"/>
        <end position="30"/>
    </location>
</feature>
<dbReference type="GO" id="GO:0051607">
    <property type="term" value="P:defense response to virus"/>
    <property type="evidence" value="ECO:0007669"/>
    <property type="project" value="UniProtKB-KW"/>
</dbReference>
<dbReference type="GO" id="GO:0005126">
    <property type="term" value="F:cytokine receptor binding"/>
    <property type="evidence" value="ECO:0007669"/>
    <property type="project" value="InterPro"/>
</dbReference>
<evidence type="ECO:0000256" key="5">
    <source>
        <dbReference type="ARBA" id="ARBA00022525"/>
    </source>
</evidence>
<dbReference type="Proteomes" id="UP000525158">
    <property type="component" value="Unassembled WGS sequence"/>
</dbReference>
<evidence type="ECO:0000256" key="3">
    <source>
        <dbReference type="ARBA" id="ARBA00011033"/>
    </source>
</evidence>
<protein>
    <submittedName>
        <fullName evidence="11">IFN protein</fullName>
    </submittedName>
</protein>
<reference evidence="11 12" key="1">
    <citation type="submission" date="2019-09" db="EMBL/GenBank/DDBJ databases">
        <title>Bird 10,000 Genomes (B10K) Project - Family phase.</title>
        <authorList>
            <person name="Zhang G."/>
        </authorList>
    </citation>
    <scope>NUCLEOTIDE SEQUENCE [LARGE SCALE GENOMIC DNA]</scope>
    <source>
        <strain evidence="11">B10K-DU-002-36</strain>
        <tissue evidence="11">Muscle</tissue>
    </source>
</reference>
<dbReference type="EMBL" id="VXBO01013803">
    <property type="protein sequence ID" value="NXN46941.1"/>
    <property type="molecule type" value="Genomic_DNA"/>
</dbReference>
<dbReference type="AlphaFoldDB" id="A0A7L1J959"/>
<dbReference type="Gene3D" id="1.20.1250.10">
    <property type="match status" value="1"/>
</dbReference>
<evidence type="ECO:0000256" key="6">
    <source>
        <dbReference type="ARBA" id="ARBA00022729"/>
    </source>
</evidence>
<keyword evidence="4 9" id="KW-0202">Cytokine</keyword>
<dbReference type="InterPro" id="IPR009079">
    <property type="entry name" value="4_helix_cytokine-like_core"/>
</dbReference>
<feature type="non-terminal residue" evidence="11">
    <location>
        <position position="188"/>
    </location>
</feature>